<comment type="caution">
    <text evidence="1">The sequence shown here is derived from an EMBL/GenBank/DDBJ whole genome shotgun (WGS) entry which is preliminary data.</text>
</comment>
<gene>
    <name evidence="1" type="ORF">LCGC14_1703990</name>
</gene>
<organism evidence="1">
    <name type="scientific">marine sediment metagenome</name>
    <dbReference type="NCBI Taxonomy" id="412755"/>
    <lineage>
        <taxon>unclassified sequences</taxon>
        <taxon>metagenomes</taxon>
        <taxon>ecological metagenomes</taxon>
    </lineage>
</organism>
<dbReference type="AlphaFoldDB" id="A0A0F9JXP0"/>
<evidence type="ECO:0000313" key="1">
    <source>
        <dbReference type="EMBL" id="KKM14658.1"/>
    </source>
</evidence>
<sequence>MNIPKYLPSKFRKCADEDGAIISYSIPVDKDSYLLGRAELLNEIESKFQRKTTVDFAFSEADVISYQISEGTLNKLKAETQSLREE</sequence>
<reference evidence="1" key="1">
    <citation type="journal article" date="2015" name="Nature">
        <title>Complex archaea that bridge the gap between prokaryotes and eukaryotes.</title>
        <authorList>
            <person name="Spang A."/>
            <person name="Saw J.H."/>
            <person name="Jorgensen S.L."/>
            <person name="Zaremba-Niedzwiedzka K."/>
            <person name="Martijn J."/>
            <person name="Lind A.E."/>
            <person name="van Eijk R."/>
            <person name="Schleper C."/>
            <person name="Guy L."/>
            <person name="Ettema T.J."/>
        </authorList>
    </citation>
    <scope>NUCLEOTIDE SEQUENCE</scope>
</reference>
<dbReference type="EMBL" id="LAZR01015097">
    <property type="protein sequence ID" value="KKM14658.1"/>
    <property type="molecule type" value="Genomic_DNA"/>
</dbReference>
<accession>A0A0F9JXP0</accession>
<proteinExistence type="predicted"/>
<protein>
    <submittedName>
        <fullName evidence="1">Uncharacterized protein</fullName>
    </submittedName>
</protein>
<name>A0A0F9JXP0_9ZZZZ</name>